<dbReference type="VEuPathDB" id="FungiDB:FGRAMPH1_01G00937"/>
<dbReference type="EnsemblFungi" id="CEF72271">
    <property type="protein sequence ID" value="CEF72271"/>
    <property type="gene ID" value="FGRRES_15065"/>
</dbReference>
<dbReference type="EMBL" id="HG970332">
    <property type="protein sequence ID" value="CEF72271.1"/>
    <property type="molecule type" value="Genomic_DNA"/>
</dbReference>
<reference evidence="2 3" key="1">
    <citation type="journal article" date="2007" name="Science">
        <title>The Fusarium graminearum genome reveals a link between localized polymorphism and pathogen specialization.</title>
        <authorList>
            <person name="Cuomo C.A."/>
            <person name="Gueldener U."/>
            <person name="Xu J.-R."/>
            <person name="Trail F."/>
            <person name="Turgeon B.G."/>
            <person name="Di Pietro A."/>
            <person name="Walton J.D."/>
            <person name="Ma L.-J."/>
            <person name="Baker S.E."/>
            <person name="Rep M."/>
            <person name="Adam G."/>
            <person name="Antoniw J."/>
            <person name="Baldwin T."/>
            <person name="Calvo S.E."/>
            <person name="Chang Y.-L."/>
            <person name="DeCaprio D."/>
            <person name="Gale L.R."/>
            <person name="Gnerre S."/>
            <person name="Goswami R.S."/>
            <person name="Hammond-Kosack K."/>
            <person name="Harris L.J."/>
            <person name="Hilburn K."/>
            <person name="Kennell J.C."/>
            <person name="Kroken S."/>
            <person name="Magnuson J.K."/>
            <person name="Mannhaupt G."/>
            <person name="Mauceli E.W."/>
            <person name="Mewes H.-W."/>
            <person name="Mitterbauer R."/>
            <person name="Muehlbauer G."/>
            <person name="Muensterkoetter M."/>
            <person name="Nelson D."/>
            <person name="O'Donnell K."/>
            <person name="Ouellet T."/>
            <person name="Qi W."/>
            <person name="Quesneville H."/>
            <person name="Roncero M.I.G."/>
            <person name="Seong K.-Y."/>
            <person name="Tetko I.V."/>
            <person name="Urban M."/>
            <person name="Waalwijk C."/>
            <person name="Ward T.J."/>
            <person name="Yao J."/>
            <person name="Birren B.W."/>
            <person name="Kistler H.C."/>
        </authorList>
    </citation>
    <scope>NUCLEOTIDE SEQUENCE [LARGE SCALE GENOMIC DNA]</scope>
    <source>
        <strain evidence="3">ATCC MYA-4620 / CBS 123657 / FGSC 9075 / NRRL 31084 / PH-1</strain>
        <strain evidence="2">PH-1 / ATCC MYA-4620 / FGSC 9075 / NRRL 31084</strain>
    </source>
</reference>
<reference evidence="2 3" key="2">
    <citation type="journal article" date="2010" name="Nature">
        <title>Comparative genomics reveals mobile pathogenicity chromosomes in Fusarium.</title>
        <authorList>
            <person name="Ma L.J."/>
            <person name="van der Does H.C."/>
            <person name="Borkovich K.A."/>
            <person name="Coleman J.J."/>
            <person name="Daboussi M.J."/>
            <person name="Di Pietro A."/>
            <person name="Dufresne M."/>
            <person name="Freitag M."/>
            <person name="Grabherr M."/>
            <person name="Henrissat B."/>
            <person name="Houterman P.M."/>
            <person name="Kang S."/>
            <person name="Shim W.B."/>
            <person name="Woloshuk C."/>
            <person name="Xie X."/>
            <person name="Xu J.R."/>
            <person name="Antoniw J."/>
            <person name="Baker S.E."/>
            <person name="Bluhm B.H."/>
            <person name="Breakspear A."/>
            <person name="Brown D.W."/>
            <person name="Butchko R.A."/>
            <person name="Chapman S."/>
            <person name="Coulson R."/>
            <person name="Coutinho P.M."/>
            <person name="Danchin E.G."/>
            <person name="Diener A."/>
            <person name="Gale L.R."/>
            <person name="Gardiner D.M."/>
            <person name="Goff S."/>
            <person name="Hammond-Kosack K.E."/>
            <person name="Hilburn K."/>
            <person name="Hua-Van A."/>
            <person name="Jonkers W."/>
            <person name="Kazan K."/>
            <person name="Kodira C.D."/>
            <person name="Koehrsen M."/>
            <person name="Kumar L."/>
            <person name="Lee Y.H."/>
            <person name="Li L."/>
            <person name="Manners J.M."/>
            <person name="Miranda-Saavedra D."/>
            <person name="Mukherjee M."/>
            <person name="Park G."/>
            <person name="Park J."/>
            <person name="Park S.Y."/>
            <person name="Proctor R.H."/>
            <person name="Regev A."/>
            <person name="Ruiz-Roldan M.C."/>
            <person name="Sain D."/>
            <person name="Sakthikumar S."/>
            <person name="Sykes S."/>
            <person name="Schwartz D.C."/>
            <person name="Turgeon B.G."/>
            <person name="Wapinski I."/>
            <person name="Yoder O."/>
            <person name="Young S."/>
            <person name="Zeng Q."/>
            <person name="Zhou S."/>
            <person name="Galagan J."/>
            <person name="Cuomo C.A."/>
            <person name="Kistler H.C."/>
            <person name="Rep M."/>
        </authorList>
    </citation>
    <scope>GENOME REANNOTATION</scope>
    <source>
        <strain evidence="3">ATCC MYA-4620 / CBS 123657 / FGSC 9075 / NRRL 31084 / PH-1</strain>
        <strain evidence="2">PH-1 / ATCC MYA-4620 / FGSC 9075 / NRRL 31084</strain>
    </source>
</reference>
<dbReference type="InParanoid" id="A0A098D2V3"/>
<evidence type="ECO:0000313" key="3">
    <source>
        <dbReference type="Proteomes" id="UP000070720"/>
    </source>
</evidence>
<name>A0A098D2V3_GIBZE</name>
<reference evidence="1 3" key="3">
    <citation type="journal article" date="2015" name="BMC Genomics">
        <title>The completed genome sequence of the pathogenic ascomycete fungus Fusarium graminearum.</title>
        <authorList>
            <person name="King R."/>
            <person name="Urban M."/>
            <person name="Hammond-Kosack M.C."/>
            <person name="Hassani-Pak K."/>
            <person name="Hammond-Kosack K.E."/>
        </authorList>
    </citation>
    <scope>NUCLEOTIDE SEQUENCE [LARGE SCALE GENOMIC DNA]</scope>
    <source>
        <strain evidence="3">ATCC MYA-4620 / CBS 123657 / FGSC 9075 / NRRL 31084 / PH-1</strain>
        <strain evidence="1">PH-1</strain>
    </source>
</reference>
<protein>
    <submittedName>
        <fullName evidence="1">Chromosome 1, complete genome</fullName>
    </submittedName>
</protein>
<evidence type="ECO:0000313" key="1">
    <source>
        <dbReference type="EMBL" id="CEF72271.1"/>
    </source>
</evidence>
<gene>
    <name evidence="1" type="ORF">FGRAMPH1_01T00937</name>
</gene>
<accession>A0A0E0RLZ6</accession>
<reference evidence="2" key="4">
    <citation type="submission" date="2017-01" db="UniProtKB">
        <authorList>
            <consortium name="EnsemblFungi"/>
        </authorList>
    </citation>
    <scope>IDENTIFICATION</scope>
    <source>
        <strain evidence="2">PH-1 / ATCC MYA-4620 / FGSC 9075 / NRRL 31084</strain>
    </source>
</reference>
<evidence type="ECO:0000313" key="2">
    <source>
        <dbReference type="EnsemblFungi" id="CEF72271"/>
    </source>
</evidence>
<sequence length="64" mass="7144">MTDQQQPAIAVGDEYLNGHGKRDRWNAADEQQRTLSSNYLVPVLMPASTDIGLILRCDTIITEL</sequence>
<proteinExistence type="predicted"/>
<dbReference type="AlphaFoldDB" id="A0A098D2V3"/>
<dbReference type="Proteomes" id="UP000070720">
    <property type="component" value="Chromosome 1"/>
</dbReference>
<keyword evidence="3" id="KW-1185">Reference proteome</keyword>
<organism evidence="1 3">
    <name type="scientific">Gibberella zeae (strain ATCC MYA-4620 / CBS 123657 / FGSC 9075 / NRRL 31084 / PH-1)</name>
    <name type="common">Wheat head blight fungus</name>
    <name type="synonym">Fusarium graminearum</name>
    <dbReference type="NCBI Taxonomy" id="229533"/>
    <lineage>
        <taxon>Eukaryota</taxon>
        <taxon>Fungi</taxon>
        <taxon>Dikarya</taxon>
        <taxon>Ascomycota</taxon>
        <taxon>Pezizomycotina</taxon>
        <taxon>Sordariomycetes</taxon>
        <taxon>Hypocreomycetidae</taxon>
        <taxon>Hypocreales</taxon>
        <taxon>Nectriaceae</taxon>
        <taxon>Fusarium</taxon>
    </lineage>
</organism>
<accession>A0A098D2V3</accession>